<dbReference type="AlphaFoldDB" id="A0A058Z771"/>
<sequence>MDLDPRFREATPIERTHPPPAGTVEPRTPSRSLAAEGAGGRRSLTPSKTMSLRGRSPLAGDDAFSDARRSQMAEKSRERIRQVRAALFRRNRDHLPPAPPVPASDPPGSDLQIRGDDLLRSFSISDDCEEGSQEEHHRAGPVIGLDLVEDEDFTNLSVEELLALEEQIAQELEEILQADFLAQEEAAAAAALDDQEFLTFIDELDFSDAPASTPNTHSAGSGPGMFTSLLRPCFVCCGSLFAGAGGRLVPEVFQNPAASTTGLLPNGRGLQCSRCHLRVVFQNGASASNLDEVYLHVESLLLDHHRGCPHMAVSFAFCPDTCALRVECRTCRQQDRVL</sequence>
<gene>
    <name evidence="2" type="ORF">H696_03567</name>
</gene>
<protein>
    <submittedName>
        <fullName evidence="2">Uncharacterized protein</fullName>
    </submittedName>
</protein>
<accession>A0A058Z771</accession>
<dbReference type="GeneID" id="20528292"/>
<feature type="compositionally biased region" description="Basic and acidic residues" evidence="1">
    <location>
        <begin position="65"/>
        <end position="78"/>
    </location>
</feature>
<evidence type="ECO:0000256" key="1">
    <source>
        <dbReference type="SAM" id="MobiDB-lite"/>
    </source>
</evidence>
<evidence type="ECO:0000313" key="2">
    <source>
        <dbReference type="EMBL" id="KCV70105.1"/>
    </source>
</evidence>
<evidence type="ECO:0000313" key="3">
    <source>
        <dbReference type="Proteomes" id="UP000030693"/>
    </source>
</evidence>
<dbReference type="RefSeq" id="XP_009495711.1">
    <property type="nucleotide sequence ID" value="XM_009497436.1"/>
</dbReference>
<feature type="region of interest" description="Disordered" evidence="1">
    <location>
        <begin position="1"/>
        <end position="78"/>
    </location>
</feature>
<keyword evidence="3" id="KW-1185">Reference proteome</keyword>
<organism evidence="2">
    <name type="scientific">Fonticula alba</name>
    <name type="common">Slime mold</name>
    <dbReference type="NCBI Taxonomy" id="691883"/>
    <lineage>
        <taxon>Eukaryota</taxon>
        <taxon>Rotosphaerida</taxon>
        <taxon>Fonticulaceae</taxon>
        <taxon>Fonticula</taxon>
    </lineage>
</organism>
<feature type="compositionally biased region" description="Basic and acidic residues" evidence="1">
    <location>
        <begin position="1"/>
        <end position="17"/>
    </location>
</feature>
<proteinExistence type="predicted"/>
<dbReference type="EMBL" id="KB932205">
    <property type="protein sequence ID" value="KCV70105.1"/>
    <property type="molecule type" value="Genomic_DNA"/>
</dbReference>
<reference evidence="2" key="1">
    <citation type="submission" date="2013-04" db="EMBL/GenBank/DDBJ databases">
        <title>The Genome Sequence of Fonticula alba ATCC 38817.</title>
        <authorList>
            <consortium name="The Broad Institute Genomics Platform"/>
            <person name="Russ C."/>
            <person name="Cuomo C."/>
            <person name="Burger G."/>
            <person name="Gray M.W."/>
            <person name="Holland P.W.H."/>
            <person name="King N."/>
            <person name="Lang F.B.F."/>
            <person name="Roger A.J."/>
            <person name="Ruiz-Trillo I."/>
            <person name="Brown M."/>
            <person name="Walker B."/>
            <person name="Young S."/>
            <person name="Zeng Q."/>
            <person name="Gargeya S."/>
            <person name="Fitzgerald M."/>
            <person name="Haas B."/>
            <person name="Abouelleil A."/>
            <person name="Allen A.W."/>
            <person name="Alvarado L."/>
            <person name="Arachchi H.M."/>
            <person name="Berlin A.M."/>
            <person name="Chapman S.B."/>
            <person name="Gainer-Dewar J."/>
            <person name="Goldberg J."/>
            <person name="Griggs A."/>
            <person name="Gujja S."/>
            <person name="Hansen M."/>
            <person name="Howarth C."/>
            <person name="Imamovic A."/>
            <person name="Ireland A."/>
            <person name="Larimer J."/>
            <person name="McCowan C."/>
            <person name="Murphy C."/>
            <person name="Pearson M."/>
            <person name="Poon T.W."/>
            <person name="Priest M."/>
            <person name="Roberts A."/>
            <person name="Saif S."/>
            <person name="Shea T."/>
            <person name="Sisk P."/>
            <person name="Sykes S."/>
            <person name="Wortman J."/>
            <person name="Nusbaum C."/>
            <person name="Birren B."/>
        </authorList>
    </citation>
    <scope>NUCLEOTIDE SEQUENCE [LARGE SCALE GENOMIC DNA]</scope>
    <source>
        <strain evidence="2">ATCC 38817</strain>
    </source>
</reference>
<name>A0A058Z771_FONAL</name>
<dbReference type="Proteomes" id="UP000030693">
    <property type="component" value="Unassembled WGS sequence"/>
</dbReference>